<dbReference type="SMART" id="SM01126">
    <property type="entry name" value="DDE_Tnp_IS1595"/>
    <property type="match status" value="1"/>
</dbReference>
<dbReference type="Pfam" id="PF12762">
    <property type="entry name" value="DDE_Tnp_IS1595"/>
    <property type="match status" value="1"/>
</dbReference>
<dbReference type="PANTHER" id="PTHR47163:SF3">
    <property type="entry name" value="PROTEIN CBG18017"/>
    <property type="match status" value="1"/>
</dbReference>
<dbReference type="AlphaFoldDB" id="A0A914BXB4"/>
<reference evidence="3" key="1">
    <citation type="submission" date="2022-11" db="UniProtKB">
        <authorList>
            <consortium name="WormBaseParasite"/>
        </authorList>
    </citation>
    <scope>IDENTIFICATION</scope>
</reference>
<dbReference type="WBParaSite" id="ACRNAN_Path_1218.g4729.t1">
    <property type="protein sequence ID" value="ACRNAN_Path_1218.g4729.t1"/>
    <property type="gene ID" value="ACRNAN_Path_1218.g4729"/>
</dbReference>
<proteinExistence type="predicted"/>
<accession>A0A914BXB4</accession>
<evidence type="ECO:0000313" key="3">
    <source>
        <dbReference type="WBParaSite" id="ACRNAN_Path_1218.g4729.t1"/>
    </source>
</evidence>
<sequence>MSSSWKLEKQKGRRVRRYGRWIFGGTERGSNHSFMVLVRRRRAIDLLPQILRHIRPGTTIYSDEWRAYRGIVRLPGWLLYRRVHHNRHFVDPITRYHTQNIERKWDEFKSDVRQKKGIHDPKKL</sequence>
<dbReference type="PANTHER" id="PTHR47163">
    <property type="entry name" value="DDE_TNP_IS1595 DOMAIN-CONTAINING PROTEIN"/>
    <property type="match status" value="1"/>
</dbReference>
<dbReference type="InterPro" id="IPR053164">
    <property type="entry name" value="IS1016-like_transposase"/>
</dbReference>
<feature type="domain" description="ISXO2-like transposase" evidence="1">
    <location>
        <begin position="6"/>
        <end position="116"/>
    </location>
</feature>
<keyword evidence="2" id="KW-1185">Reference proteome</keyword>
<evidence type="ECO:0000313" key="2">
    <source>
        <dbReference type="Proteomes" id="UP000887540"/>
    </source>
</evidence>
<dbReference type="InterPro" id="IPR024445">
    <property type="entry name" value="Tnp_ISXO2-like"/>
</dbReference>
<protein>
    <submittedName>
        <fullName evidence="3">ISXO2-like transposase domain-containing protein</fullName>
    </submittedName>
</protein>
<evidence type="ECO:0000259" key="1">
    <source>
        <dbReference type="SMART" id="SM01126"/>
    </source>
</evidence>
<name>A0A914BXB4_9BILA</name>
<dbReference type="Proteomes" id="UP000887540">
    <property type="component" value="Unplaced"/>
</dbReference>
<organism evidence="2 3">
    <name type="scientific">Acrobeloides nanus</name>
    <dbReference type="NCBI Taxonomy" id="290746"/>
    <lineage>
        <taxon>Eukaryota</taxon>
        <taxon>Metazoa</taxon>
        <taxon>Ecdysozoa</taxon>
        <taxon>Nematoda</taxon>
        <taxon>Chromadorea</taxon>
        <taxon>Rhabditida</taxon>
        <taxon>Tylenchina</taxon>
        <taxon>Cephalobomorpha</taxon>
        <taxon>Cephaloboidea</taxon>
        <taxon>Cephalobidae</taxon>
        <taxon>Acrobeloides</taxon>
    </lineage>
</organism>